<dbReference type="PANTHER" id="PTHR42743">
    <property type="entry name" value="AMINO-ACID AMINOTRANSFERASE"/>
    <property type="match status" value="1"/>
</dbReference>
<dbReference type="PROSITE" id="PS00770">
    <property type="entry name" value="AA_TRANSFER_CLASS_4"/>
    <property type="match status" value="1"/>
</dbReference>
<dbReference type="GO" id="GO:0046394">
    <property type="term" value="P:carboxylic acid biosynthetic process"/>
    <property type="evidence" value="ECO:0007669"/>
    <property type="project" value="UniProtKB-ARBA"/>
</dbReference>
<evidence type="ECO:0000256" key="5">
    <source>
        <dbReference type="RuleBase" id="RU004516"/>
    </source>
</evidence>
<keyword evidence="6" id="KW-0032">Aminotransferase</keyword>
<dbReference type="PATRIC" id="fig|1631356.3.peg.1654"/>
<protein>
    <submittedName>
        <fullName evidence="6">Class IV aminotransferase</fullName>
    </submittedName>
</protein>
<dbReference type="RefSeq" id="WP_050669508.1">
    <property type="nucleotide sequence ID" value="NZ_LAIR01000002.1"/>
</dbReference>
<reference evidence="7" key="1">
    <citation type="submission" date="2015-03" db="EMBL/GenBank/DDBJ databases">
        <title>Luteipulveratus halotolerans sp. nov., a novel actinobacterium (Dermacoccaceae) from Sarawak, Malaysia.</title>
        <authorList>
            <person name="Juboi H."/>
            <person name="Basik A."/>
            <person name="Shamsul S.S."/>
            <person name="Arnold P."/>
            <person name="Schmitt E.K."/>
            <person name="Sanglier J.-J."/>
            <person name="Yeo T."/>
        </authorList>
    </citation>
    <scope>NUCLEOTIDE SEQUENCE [LARGE SCALE GENOMIC DNA]</scope>
    <source>
        <strain evidence="7">C296001</strain>
    </source>
</reference>
<dbReference type="OrthoDB" id="9805628at2"/>
<dbReference type="InterPro" id="IPR043131">
    <property type="entry name" value="BCAT-like_N"/>
</dbReference>
<dbReference type="EMBL" id="LAIR01000002">
    <property type="protein sequence ID" value="KNX37178.1"/>
    <property type="molecule type" value="Genomic_DNA"/>
</dbReference>
<gene>
    <name evidence="6" type="ORF">VV01_08520</name>
</gene>
<dbReference type="Proteomes" id="UP000037397">
    <property type="component" value="Unassembled WGS sequence"/>
</dbReference>
<dbReference type="Pfam" id="PF01063">
    <property type="entry name" value="Aminotran_4"/>
    <property type="match status" value="1"/>
</dbReference>
<dbReference type="InterPro" id="IPR043132">
    <property type="entry name" value="BCAT-like_C"/>
</dbReference>
<dbReference type="InterPro" id="IPR001544">
    <property type="entry name" value="Aminotrans_IV"/>
</dbReference>
<keyword evidence="3 5" id="KW-0663">Pyridoxal phosphate</keyword>
<dbReference type="GO" id="GO:0005829">
    <property type="term" value="C:cytosol"/>
    <property type="evidence" value="ECO:0007669"/>
    <property type="project" value="TreeGrafter"/>
</dbReference>
<comment type="similarity">
    <text evidence="2 4">Belongs to the class-IV pyridoxal-phosphate-dependent aminotransferase family.</text>
</comment>
<evidence type="ECO:0000313" key="7">
    <source>
        <dbReference type="Proteomes" id="UP000037397"/>
    </source>
</evidence>
<dbReference type="FunFam" id="3.20.10.10:FF:000002">
    <property type="entry name" value="D-alanine aminotransferase"/>
    <property type="match status" value="1"/>
</dbReference>
<dbReference type="InterPro" id="IPR018300">
    <property type="entry name" value="Aminotrans_IV_CS"/>
</dbReference>
<name>A0A0L6CI42_9MICO</name>
<evidence type="ECO:0000256" key="4">
    <source>
        <dbReference type="RuleBase" id="RU004106"/>
    </source>
</evidence>
<dbReference type="InterPro" id="IPR036038">
    <property type="entry name" value="Aminotransferase-like"/>
</dbReference>
<evidence type="ECO:0000256" key="1">
    <source>
        <dbReference type="ARBA" id="ARBA00001933"/>
    </source>
</evidence>
<evidence type="ECO:0000256" key="3">
    <source>
        <dbReference type="ARBA" id="ARBA00022898"/>
    </source>
</evidence>
<dbReference type="STRING" id="1631356.VV01_08520"/>
<proteinExistence type="inferred from homology"/>
<accession>A0A0L6CI42</accession>
<comment type="cofactor">
    <cofactor evidence="1 5">
        <name>pyridoxal 5'-phosphate</name>
        <dbReference type="ChEBI" id="CHEBI:597326"/>
    </cofactor>
</comment>
<sequence length="278" mass="29523">MTIRIWVNGERVDDKPAISALDHGVTVGDGVFETCKVVDGEVFARTRHHDRLDRSLAGLGLPAADRDYLDEGIEAVLKEAKGLTRLRYTVTGGVGPLGSERGTSGLTYVVMATEIDRPAPTTRVVTVPWPRNERSAVAGLKTTSYAENVVALKRARDAGATEALMPNTRGELCEGTGSNVFVVSGDRILTPPLESGALAGVTRALVLKWGAEAGLPVHETMLPMSMLQTCDELFITSSTRDVQPVSAVDDRELGAPGPLTSAISEVFARAADQDGDPT</sequence>
<comment type="caution">
    <text evidence="6">The sequence shown here is derived from an EMBL/GenBank/DDBJ whole genome shotgun (WGS) entry which is preliminary data.</text>
</comment>
<evidence type="ECO:0000256" key="2">
    <source>
        <dbReference type="ARBA" id="ARBA00009320"/>
    </source>
</evidence>
<dbReference type="Gene3D" id="3.20.10.10">
    <property type="entry name" value="D-amino Acid Aminotransferase, subunit A, domain 2"/>
    <property type="match status" value="1"/>
</dbReference>
<organism evidence="6 7">
    <name type="scientific">Luteipulveratus halotolerans</name>
    <dbReference type="NCBI Taxonomy" id="1631356"/>
    <lineage>
        <taxon>Bacteria</taxon>
        <taxon>Bacillati</taxon>
        <taxon>Actinomycetota</taxon>
        <taxon>Actinomycetes</taxon>
        <taxon>Micrococcales</taxon>
        <taxon>Dermacoccaceae</taxon>
        <taxon>Luteipulveratus</taxon>
    </lineage>
</organism>
<keyword evidence="7" id="KW-1185">Reference proteome</keyword>
<dbReference type="AlphaFoldDB" id="A0A0L6CI42"/>
<dbReference type="Gene3D" id="3.30.470.10">
    <property type="match status" value="1"/>
</dbReference>
<dbReference type="InterPro" id="IPR050571">
    <property type="entry name" value="Class-IV_PLP-Dep_Aminotrnsfr"/>
</dbReference>
<evidence type="ECO:0000313" key="6">
    <source>
        <dbReference type="EMBL" id="KNX37178.1"/>
    </source>
</evidence>
<dbReference type="PANTHER" id="PTHR42743:SF11">
    <property type="entry name" value="AMINODEOXYCHORISMATE LYASE"/>
    <property type="match status" value="1"/>
</dbReference>
<dbReference type="GO" id="GO:0008483">
    <property type="term" value="F:transaminase activity"/>
    <property type="evidence" value="ECO:0007669"/>
    <property type="project" value="UniProtKB-KW"/>
</dbReference>
<dbReference type="GO" id="GO:0008652">
    <property type="term" value="P:amino acid biosynthetic process"/>
    <property type="evidence" value="ECO:0007669"/>
    <property type="project" value="UniProtKB-ARBA"/>
</dbReference>
<dbReference type="SUPFAM" id="SSF56752">
    <property type="entry name" value="D-aminoacid aminotransferase-like PLP-dependent enzymes"/>
    <property type="match status" value="1"/>
</dbReference>
<keyword evidence="6" id="KW-0808">Transferase</keyword>